<dbReference type="PROSITE" id="PS00455">
    <property type="entry name" value="AMP_BINDING"/>
    <property type="match status" value="1"/>
</dbReference>
<feature type="region of interest" description="Disordered" evidence="4">
    <location>
        <begin position="572"/>
        <end position="591"/>
    </location>
</feature>
<dbReference type="Gene3D" id="3.30.559.10">
    <property type="entry name" value="Chloramphenicol acetyltransferase-like domain"/>
    <property type="match status" value="2"/>
</dbReference>
<evidence type="ECO:0000256" key="3">
    <source>
        <dbReference type="ARBA" id="ARBA00022553"/>
    </source>
</evidence>
<dbReference type="Proteomes" id="UP001598448">
    <property type="component" value="Unassembled WGS sequence"/>
</dbReference>
<dbReference type="PANTHER" id="PTHR45527">
    <property type="entry name" value="NONRIBOSOMAL PEPTIDE SYNTHETASE"/>
    <property type="match status" value="1"/>
</dbReference>
<dbReference type="Pfam" id="PF00501">
    <property type="entry name" value="AMP-binding"/>
    <property type="match status" value="1"/>
</dbReference>
<keyword evidence="7" id="KW-1185">Reference proteome</keyword>
<reference evidence="6 7" key="1">
    <citation type="submission" date="2024-09" db="EMBL/GenBank/DDBJ databases">
        <title>The Natural Products Discovery Center: Release of the First 8490 Sequenced Strains for Exploring Actinobacteria Biosynthetic Diversity.</title>
        <authorList>
            <person name="Kalkreuter E."/>
            <person name="Kautsar S.A."/>
            <person name="Yang D."/>
            <person name="Bader C.D."/>
            <person name="Teijaro C.N."/>
            <person name="Fluegel L."/>
            <person name="Davis C.M."/>
            <person name="Simpson J.R."/>
            <person name="Lauterbach L."/>
            <person name="Steele A.D."/>
            <person name="Gui C."/>
            <person name="Meng S."/>
            <person name="Li G."/>
            <person name="Viehrig K."/>
            <person name="Ye F."/>
            <person name="Su P."/>
            <person name="Kiefer A.F."/>
            <person name="Nichols A."/>
            <person name="Cepeda A.J."/>
            <person name="Yan W."/>
            <person name="Fan B."/>
            <person name="Jiang Y."/>
            <person name="Adhikari A."/>
            <person name="Zheng C.-J."/>
            <person name="Schuster L."/>
            <person name="Cowan T.M."/>
            <person name="Smanski M.J."/>
            <person name="Chevrette M.G."/>
            <person name="De Carvalho L.P.S."/>
            <person name="Shen B."/>
        </authorList>
    </citation>
    <scope>NUCLEOTIDE SEQUENCE [LARGE SCALE GENOMIC DNA]</scope>
    <source>
        <strain evidence="6 7">NPDC058348</strain>
    </source>
</reference>
<dbReference type="InterPro" id="IPR000873">
    <property type="entry name" value="AMP-dep_synth/lig_dom"/>
</dbReference>
<dbReference type="InterPro" id="IPR045851">
    <property type="entry name" value="AMP-bd_C_sf"/>
</dbReference>
<dbReference type="InterPro" id="IPR020845">
    <property type="entry name" value="AMP-binding_CS"/>
</dbReference>
<dbReference type="PROSITE" id="PS00012">
    <property type="entry name" value="PHOSPHOPANTETHEINE"/>
    <property type="match status" value="1"/>
</dbReference>
<feature type="region of interest" description="Disordered" evidence="4">
    <location>
        <begin position="1664"/>
        <end position="1688"/>
    </location>
</feature>
<protein>
    <submittedName>
        <fullName evidence="6">Amino acid adenylation domain-containing protein</fullName>
    </submittedName>
</protein>
<dbReference type="InterPro" id="IPR025110">
    <property type="entry name" value="AMP-bd_C"/>
</dbReference>
<dbReference type="Pfam" id="PF00668">
    <property type="entry name" value="Condensation"/>
    <property type="match status" value="3"/>
</dbReference>
<dbReference type="InterPro" id="IPR001242">
    <property type="entry name" value="Condensation_dom"/>
</dbReference>
<keyword evidence="2" id="KW-0596">Phosphopantetheine</keyword>
<dbReference type="CDD" id="cd19540">
    <property type="entry name" value="LCL_NRPS-like"/>
    <property type="match status" value="2"/>
</dbReference>
<dbReference type="InterPro" id="IPR029058">
    <property type="entry name" value="AB_hydrolase_fold"/>
</dbReference>
<dbReference type="RefSeq" id="WP_386708318.1">
    <property type="nucleotide sequence ID" value="NZ_JBHXIJ010000011.1"/>
</dbReference>
<organism evidence="6 7">
    <name type="scientific">Streptomyces albidochromogenes</name>
    <dbReference type="NCBI Taxonomy" id="329524"/>
    <lineage>
        <taxon>Bacteria</taxon>
        <taxon>Bacillati</taxon>
        <taxon>Actinomycetota</taxon>
        <taxon>Actinomycetes</taxon>
        <taxon>Kitasatosporales</taxon>
        <taxon>Streptomycetaceae</taxon>
        <taxon>Streptomyces</taxon>
    </lineage>
</organism>
<dbReference type="EMBL" id="JBHXIJ010000011">
    <property type="protein sequence ID" value="MFD5098044.1"/>
    <property type="molecule type" value="Genomic_DNA"/>
</dbReference>
<dbReference type="Gene3D" id="3.40.50.1820">
    <property type="entry name" value="alpha/beta hydrolase"/>
    <property type="match status" value="1"/>
</dbReference>
<dbReference type="Gene3D" id="3.30.300.30">
    <property type="match status" value="1"/>
</dbReference>
<feature type="region of interest" description="Disordered" evidence="4">
    <location>
        <begin position="804"/>
        <end position="834"/>
    </location>
</feature>
<dbReference type="NCBIfam" id="TIGR01733">
    <property type="entry name" value="AA-adenyl-dom"/>
    <property type="match status" value="1"/>
</dbReference>
<evidence type="ECO:0000259" key="5">
    <source>
        <dbReference type="PROSITE" id="PS50075"/>
    </source>
</evidence>
<dbReference type="InterPro" id="IPR020806">
    <property type="entry name" value="PKS_PP-bd"/>
</dbReference>
<dbReference type="Gene3D" id="3.40.50.980">
    <property type="match status" value="2"/>
</dbReference>
<evidence type="ECO:0000256" key="2">
    <source>
        <dbReference type="ARBA" id="ARBA00022450"/>
    </source>
</evidence>
<dbReference type="CDD" id="cd12117">
    <property type="entry name" value="A_NRPS_Srf_like"/>
    <property type="match status" value="1"/>
</dbReference>
<feature type="domain" description="Carrier" evidence="5">
    <location>
        <begin position="1683"/>
        <end position="1758"/>
    </location>
</feature>
<dbReference type="Gene3D" id="3.30.559.30">
    <property type="entry name" value="Nonribosomal peptide synthetase, condensation domain"/>
    <property type="match status" value="2"/>
</dbReference>
<name>A0ABW6FJQ8_9ACTN</name>
<dbReference type="SUPFAM" id="SSF56801">
    <property type="entry name" value="Acetyl-CoA synthetase-like"/>
    <property type="match status" value="1"/>
</dbReference>
<dbReference type="Gene3D" id="1.10.1200.10">
    <property type="entry name" value="ACP-like"/>
    <property type="match status" value="1"/>
</dbReference>
<dbReference type="Pfam" id="PF00975">
    <property type="entry name" value="Thioesterase"/>
    <property type="match status" value="1"/>
</dbReference>
<dbReference type="Pfam" id="PF13193">
    <property type="entry name" value="AMP-binding_C"/>
    <property type="match status" value="1"/>
</dbReference>
<sequence length="2018" mass="213604">MPSTAPPASAAPGTGPLDRFDVQVATGPERVALVHGERRTTYGQLALAVALRADRAPDPAATEDGGAGAGEGEGGIGRVVALLAALRAGSAGAAEAPGLRELLPALSAGATVDLGIAGVAEERVPLSFAQRRLWFLNRLEGPAPTYNLPVVLRLDSVPDREALRAALADVVERHEVLRTLYPADAAGEPRQHVLDRPRPELTVRRVPEAELAAEVARFSAGTFDLEAELPVRAALFVPEDGGSGVLALLTHHIATDGWSVGPLLRDLGAAYDARLAGSGPAWEPLPVQYADYTLWQQELLENDTALAAYWRDALAGLPPLLDLPADRPRPATPSGRAGTLTAVLDGETHARLAALAGGADASLLMVAHAALATALDACGSGPDVAVGTPVAGRSDEALDDLVGFFVNSLVLRTDVSGEAVPAELVARARDAALGAYAHQELPFDRLVELLNPRRAPGANPLFQVTLAVQEKEAGADPRAVRVGETLGGRYEESGLDVAKFDLAVTCVARPGRGGLKLWWTYAEDLFDEATARLLLDVFVRALARFAEAGDAPVRPAALLSAAERAALDARPARTALSRAEPAPAGGESTADPGSVAALCGIFADITGRDAVGPDDNFFAVGGHSMAGVRLMNRVRAVLGVDLRLRDLFLAPTPAGLAARIAAASRDTGGAGAAADGRPVLGAVPRADRPERLPLSYAQRRLWFVDQLEGPGRSYNIPFVLRPDRPLDPAVLAHALADTAERHEVLRTVYPAEDGQPYQEVREAARPVLEVVRTGPEGVAAAVDAAAGHVFDLAGEIPFRAWLIETAPGPGSDGGPGPEPGSDDGREPGGRALEPGGQTLVLLVHHIAADGWSAGPLLADLAAAYTARLGGAAPAREPLPVQYADYTLWEQRMLAGPVAAEHTAYWRDRLAGAPPVLELTPARTRPADASHRGAATPVTGLDADTHARLEALALEHGATLLMVVQAALAAVLTRHGAGTDLPLGTVVAGRDDQALDELVGFFVNTLVLRTDTSGNPPFAELLDRVRKSDLAAFAHQQLPFDLVVEELNPVRSTAHHPLVQVMVQVHPADRAAGQESPLAGTPVAAESGFTKFDLTLALRETRDASGAPAGLAGVLEYALDLFDAGTAAQLAAHVARLLRAVAADPVVRIGDVPLLSAREADRILVRYNATAAPRVLPGLVHERFEEQVRRTPRAVAVRYEEETLTFAELNARANALAHRLIEAGAQPHGAVGLLLDRTPHLLVAALAALKCGAAYVPLDPRLPDARIAMIMEDTGARVLVTQEAYAEAAPVARQLAAGVRVLSADTPVPGCRRTDPRVAVGEDALMYVMFTSGSTGRPKGVGVTHRNVVELVTDRCWNHSNHRRMLVHSAIGFDASTYELWVPLLNGGELVFASGSGTDLAELDHAIRAHGVTAAYFTMGLFHIMADEGLDTLKLLDEVWTGGDVASPAALQRVLDHCPDTVLVHSYGPTETTFASHHQRLDTGCRTLPGVYLGAALDNTRVHVLDERLRPVPVGVAGEMYLAGTQVARGYLGRPGLTAERFVADPFAADGSRMYRTGDLVHWTADGELRFLGRADGQIKLRGFRIEPGEIEETLARHPGVGQVAVVVFDGGPGGKRLVAYVVPRAGHALAGEELLRWAGGELPEHMVPVAAVLLDEIPLTVNGKPDRKALPAPAPTAAPSGRPPRTPREEVLCGLFEEVLGVRGVGIDDNFFTLGGHSLLGVRLVSRMRTALGLERGVRDLFRTPTVAGLLADEPSGFDPMGVLLPLQPGGVRPPLFAIHPGTGVGWSYVGLARHLGPDQPLYAIQARALSELGHSPGSVEEMAEDYLAHIRRVQPHGPYHFLGWSFGGTVAHALAVRLAELGERTALLAMMDVHLLPTEPERRRMTPAQKREMLVGDATDEPEDAPFDVAALIGLVRETDPVLGGFSDGEIRSVIGASIDHAEIMNLYAPRPVKTDMLFFAAQEEGAPENTLSESWIPHVEGTIERHTVGVIHTRMGEPEPLELIGRILSEKMRSLS</sequence>
<dbReference type="PROSITE" id="PS50075">
    <property type="entry name" value="CARRIER"/>
    <property type="match status" value="2"/>
</dbReference>
<dbReference type="InterPro" id="IPR010071">
    <property type="entry name" value="AA_adenyl_dom"/>
</dbReference>
<evidence type="ECO:0000256" key="4">
    <source>
        <dbReference type="SAM" id="MobiDB-lite"/>
    </source>
</evidence>
<comment type="caution">
    <text evidence="6">The sequence shown here is derived from an EMBL/GenBank/DDBJ whole genome shotgun (WGS) entry which is preliminary data.</text>
</comment>
<evidence type="ECO:0000313" key="6">
    <source>
        <dbReference type="EMBL" id="MFD5098044.1"/>
    </source>
</evidence>
<gene>
    <name evidence="6" type="ORF">ACFWJN_03520</name>
</gene>
<dbReference type="InterPro" id="IPR023213">
    <property type="entry name" value="CAT-like_dom_sf"/>
</dbReference>
<feature type="domain" description="Carrier" evidence="5">
    <location>
        <begin position="589"/>
        <end position="664"/>
    </location>
</feature>
<dbReference type="SMART" id="SM00823">
    <property type="entry name" value="PKS_PP"/>
    <property type="match status" value="2"/>
</dbReference>
<dbReference type="PANTHER" id="PTHR45527:SF1">
    <property type="entry name" value="FATTY ACID SYNTHASE"/>
    <property type="match status" value="1"/>
</dbReference>
<dbReference type="InterPro" id="IPR001031">
    <property type="entry name" value="Thioesterase"/>
</dbReference>
<accession>A0ABW6FJQ8</accession>
<dbReference type="InterPro" id="IPR009081">
    <property type="entry name" value="PP-bd_ACP"/>
</dbReference>
<dbReference type="SUPFAM" id="SSF52777">
    <property type="entry name" value="CoA-dependent acyltransferases"/>
    <property type="match status" value="5"/>
</dbReference>
<dbReference type="SUPFAM" id="SSF53474">
    <property type="entry name" value="alpha/beta-Hydrolases"/>
    <property type="match status" value="1"/>
</dbReference>
<evidence type="ECO:0000256" key="1">
    <source>
        <dbReference type="ARBA" id="ARBA00001957"/>
    </source>
</evidence>
<dbReference type="SUPFAM" id="SSF47336">
    <property type="entry name" value="ACP-like"/>
    <property type="match status" value="2"/>
</dbReference>
<feature type="compositionally biased region" description="Pro residues" evidence="4">
    <location>
        <begin position="1672"/>
        <end position="1684"/>
    </location>
</feature>
<proteinExistence type="predicted"/>
<dbReference type="Gene3D" id="2.30.38.10">
    <property type="entry name" value="Luciferase, Domain 3"/>
    <property type="match status" value="1"/>
</dbReference>
<keyword evidence="3" id="KW-0597">Phosphoprotein</keyword>
<evidence type="ECO:0000313" key="7">
    <source>
        <dbReference type="Proteomes" id="UP001598448"/>
    </source>
</evidence>
<dbReference type="Pfam" id="PF00550">
    <property type="entry name" value="PP-binding"/>
    <property type="match status" value="2"/>
</dbReference>
<dbReference type="InterPro" id="IPR036736">
    <property type="entry name" value="ACP-like_sf"/>
</dbReference>
<comment type="cofactor">
    <cofactor evidence="1">
        <name>pantetheine 4'-phosphate</name>
        <dbReference type="ChEBI" id="CHEBI:47942"/>
    </cofactor>
</comment>
<dbReference type="InterPro" id="IPR006162">
    <property type="entry name" value="Ppantetheine_attach_site"/>
</dbReference>